<proteinExistence type="predicted"/>
<evidence type="ECO:0000313" key="1">
    <source>
        <dbReference type="EMBL" id="CDW40194.1"/>
    </source>
</evidence>
<organism evidence="1">
    <name type="scientific">Lepeophtheirus salmonis</name>
    <name type="common">Salmon louse</name>
    <name type="synonym">Caligus salmonis</name>
    <dbReference type="NCBI Taxonomy" id="72036"/>
    <lineage>
        <taxon>Eukaryota</taxon>
        <taxon>Metazoa</taxon>
        <taxon>Ecdysozoa</taxon>
        <taxon>Arthropoda</taxon>
        <taxon>Crustacea</taxon>
        <taxon>Multicrustacea</taxon>
        <taxon>Hexanauplia</taxon>
        <taxon>Copepoda</taxon>
        <taxon>Siphonostomatoida</taxon>
        <taxon>Caligidae</taxon>
        <taxon>Lepeophtheirus</taxon>
    </lineage>
</organism>
<reference evidence="1" key="1">
    <citation type="submission" date="2014-05" db="EMBL/GenBank/DDBJ databases">
        <authorList>
            <person name="Chronopoulou M."/>
        </authorList>
    </citation>
    <scope>NUCLEOTIDE SEQUENCE</scope>
    <source>
        <tissue evidence="1">Whole organism</tissue>
    </source>
</reference>
<sequence length="55" mass="6351">IGITIFGSEIRRIVNLIETVSIFYIPIGKKKDENNVYFYELGTFNSHEVIIMADE</sequence>
<accession>A0A0K2UPJ6</accession>
<dbReference type="AlphaFoldDB" id="A0A0K2UPJ6"/>
<dbReference type="EMBL" id="HACA01022833">
    <property type="protein sequence ID" value="CDW40194.1"/>
    <property type="molecule type" value="Transcribed_RNA"/>
</dbReference>
<feature type="non-terminal residue" evidence="1">
    <location>
        <position position="1"/>
    </location>
</feature>
<protein>
    <submittedName>
        <fullName evidence="1">Uncharacterized protein</fullName>
    </submittedName>
</protein>
<name>A0A0K2UPJ6_LEPSM</name>